<dbReference type="Proteomes" id="UP001597469">
    <property type="component" value="Unassembled WGS sequence"/>
</dbReference>
<organism evidence="7 8">
    <name type="scientific">Spirosoma soli</name>
    <dbReference type="NCBI Taxonomy" id="1770529"/>
    <lineage>
        <taxon>Bacteria</taxon>
        <taxon>Pseudomonadati</taxon>
        <taxon>Bacteroidota</taxon>
        <taxon>Cytophagia</taxon>
        <taxon>Cytophagales</taxon>
        <taxon>Cytophagaceae</taxon>
        <taxon>Spirosoma</taxon>
    </lineage>
</organism>
<comment type="subcellular location">
    <subcellularLocation>
        <location evidence="1">Periplasm</location>
    </subcellularLocation>
</comment>
<accession>A0ABW5M917</accession>
<dbReference type="InterPro" id="IPR012480">
    <property type="entry name" value="Hepar_II_III_C"/>
</dbReference>
<evidence type="ECO:0000256" key="1">
    <source>
        <dbReference type="ARBA" id="ARBA00004418"/>
    </source>
</evidence>
<feature type="domain" description="Heparin-sulfate lyase N-terminal" evidence="6">
    <location>
        <begin position="143"/>
        <end position="299"/>
    </location>
</feature>
<gene>
    <name evidence="7" type="ORF">ACFSUS_22690</name>
</gene>
<evidence type="ECO:0000313" key="7">
    <source>
        <dbReference type="EMBL" id="MFD2573465.1"/>
    </source>
</evidence>
<reference evidence="8" key="1">
    <citation type="journal article" date="2019" name="Int. J. Syst. Evol. Microbiol.">
        <title>The Global Catalogue of Microorganisms (GCM) 10K type strain sequencing project: providing services to taxonomists for standard genome sequencing and annotation.</title>
        <authorList>
            <consortium name="The Broad Institute Genomics Platform"/>
            <consortium name="The Broad Institute Genome Sequencing Center for Infectious Disease"/>
            <person name="Wu L."/>
            <person name="Ma J."/>
        </authorList>
    </citation>
    <scope>NUCLEOTIDE SEQUENCE [LARGE SCALE GENOMIC DNA]</scope>
    <source>
        <strain evidence="8">KCTC 42805</strain>
    </source>
</reference>
<evidence type="ECO:0000256" key="4">
    <source>
        <dbReference type="ARBA" id="ARBA00023239"/>
    </source>
</evidence>
<evidence type="ECO:0000259" key="6">
    <source>
        <dbReference type="Pfam" id="PF16889"/>
    </source>
</evidence>
<dbReference type="Gene3D" id="2.70.98.70">
    <property type="match status" value="1"/>
</dbReference>
<dbReference type="PANTHER" id="PTHR39210:SF1">
    <property type="entry name" value="HEPARIN-SULFATE LYASE"/>
    <property type="match status" value="1"/>
</dbReference>
<dbReference type="RefSeq" id="WP_381526168.1">
    <property type="nucleotide sequence ID" value="NZ_JBHULN010000018.1"/>
</dbReference>
<keyword evidence="2" id="KW-0732">Signal</keyword>
<feature type="domain" description="Heparinase II/III-like C-terminal" evidence="5">
    <location>
        <begin position="311"/>
        <end position="477"/>
    </location>
</feature>
<evidence type="ECO:0000256" key="3">
    <source>
        <dbReference type="ARBA" id="ARBA00022764"/>
    </source>
</evidence>
<dbReference type="InterPro" id="IPR031680">
    <property type="entry name" value="Hepar_II_III_N"/>
</dbReference>
<name>A0ABW5M917_9BACT</name>
<dbReference type="Pfam" id="PF07940">
    <property type="entry name" value="Hepar_II_III_C"/>
    <property type="match status" value="1"/>
</dbReference>
<keyword evidence="3" id="KW-0574">Periplasm</keyword>
<dbReference type="InterPro" id="IPR008929">
    <property type="entry name" value="Chondroitin_lyas"/>
</dbReference>
<evidence type="ECO:0000259" key="5">
    <source>
        <dbReference type="Pfam" id="PF07940"/>
    </source>
</evidence>
<dbReference type="Pfam" id="PF16889">
    <property type="entry name" value="Hepar_II_III_N"/>
    <property type="match status" value="1"/>
</dbReference>
<dbReference type="SUPFAM" id="SSF48230">
    <property type="entry name" value="Chondroitin AC/alginate lyase"/>
    <property type="match status" value="1"/>
</dbReference>
<proteinExistence type="predicted"/>
<dbReference type="PANTHER" id="PTHR39210">
    <property type="entry name" value="HEPARIN-SULFATE LYASE"/>
    <property type="match status" value="1"/>
</dbReference>
<protein>
    <submittedName>
        <fullName evidence="7">Heparinase II/III family protein</fullName>
    </submittedName>
</protein>
<dbReference type="EMBL" id="JBHULN010000018">
    <property type="protein sequence ID" value="MFD2573465.1"/>
    <property type="molecule type" value="Genomic_DNA"/>
</dbReference>
<keyword evidence="8" id="KW-1185">Reference proteome</keyword>
<evidence type="ECO:0000313" key="8">
    <source>
        <dbReference type="Proteomes" id="UP001597469"/>
    </source>
</evidence>
<keyword evidence="4" id="KW-0456">Lyase</keyword>
<dbReference type="Gene3D" id="1.50.10.100">
    <property type="entry name" value="Chondroitin AC/alginate lyase"/>
    <property type="match status" value="1"/>
</dbReference>
<comment type="caution">
    <text evidence="7">The sequence shown here is derived from an EMBL/GenBank/DDBJ whole genome shotgun (WGS) entry which is preliminary data.</text>
</comment>
<sequence>MTSPGVIWRTVRHLKPRQVAYQLINRLRKPAKLCFPNLSPAGHFLHVPEADKPVSWKNGTFTFLNQSVCFGGTDDKDSIDEIDWNYSANGKLWTYNLTYFDFLNQPSLSTEEGLRFIYDFIKKISAIKDGLEPYPTSLRINNWGHFLSRNKIQDDLINAHLFAQVDLLGRRLEYHLGGNHLLENGFALFMGGLYFQEEKWTQTAAALIQAELCTQILDDGGHDERSPMYHQLLLDRLLDVLLVLQYHSWYSNAAFINFIARKAGQMIDWLAGVTFTNGSIPMMNDAASGIATTTAKLLKKAQRFGVTPVQSQLKESGYRMFRTGRYELLADVGSIGPDHQPGHAHADTFSFVLSVDNCPIIVDSGTSTYEVSNRRAWERSTAAHNTVEVNGQSSSEVWSSFRVGRRAQVTVLEDTPTSLSARHDGYQHLSVLHERTWLVDSTQLRITDRLLTKEQALGVARFHFHPDVRVVIDDNKVKAGSLGMVFLGEFELTIKMVDYEMASGFNQLRPAQCIDVFFIHSLQTTVTIVE</sequence>
<evidence type="ECO:0000256" key="2">
    <source>
        <dbReference type="ARBA" id="ARBA00022729"/>
    </source>
</evidence>